<sequence>MHKQIYSILKFTFTCVLLISISGTVLAQSKDFPKTSDDYFAKAKMEVKNNGNFERATKYCEKANELAPLDMDIKEYLGKCYMEIGQLEKARVTLLEVLQRSPRRTDARHYLINIETQTKRYSSAICYANELLEITPYSKTLWMRKINLYNLMDNQREAHREVKRLFQIFPEDNEIKAMYNDVLKEDALKASKEGDLNGAVDQYQAALIATKDDPELYLSLINLYLKLGNTNEALNTADMGLYHLPENREIRNKKIGILQEQHRYQEAIAIVQAELKKGPSTYYNDLLIYLTAESARYYKNSDPYVLYGQLYERDKGNKEAHDYLLNTAISKGYYADAQEILTQDLKANPNSKELLAKQLFVYESVGNTNGARNTLEKLYNLYPNDYDIATKYNTMAYEDAKVAFIDKNYNAALPVFIRLSGNPDYGKSSKNYMFAIYVAKQSYDQAMELINDMIRQNPGEHQYVLKKIDLLAAMGDYSDAYDLLLEYKQRYPNVPEYYYALKDYSIVYIKYLNEREAYDTTKMVADTLVEEDPNDMLAYNYAIGARIAMGQYEEAMTMIQSARKRFPDDKNFRLKEAGVYSQMGEHDKAVAELRSLMEDYPYNPDIKGALIEEMFVQAKEFQLDDEPFQAKAVYHEIVLIQPNNVLAASKLIDIYIDRQEYIEAMLVADTALSFKPNDTDLLYKKGVIYEKMGDFEKARLYQGKYVPPPHKYEEHLEHLRYLESKLLKNQINLSYLKVTSDSIFINTSVATLEYLLINKKDTYVVRGNYAARPTGIGVQAEGDWYHTFNNKTSFRASGGIANQFFPKVSASFSFYRPFKKYWRSEFGARYNRLQDDRNFLTGILGIEREFERVWLNARVLFMTDTDDFFNSIFVQSRFYVNNDRDYVIAMASVGTAPEDQRLDFQINTFTTYVNTMVGAGYFHYFTHRTSFGVLGNWYNFRVTPDAYINQYNLFLTIRTKF</sequence>
<evidence type="ECO:0000259" key="4">
    <source>
        <dbReference type="Pfam" id="PF19413"/>
    </source>
</evidence>
<dbReference type="InterPro" id="IPR011990">
    <property type="entry name" value="TPR-like_helical_dom_sf"/>
</dbReference>
<evidence type="ECO:0000256" key="2">
    <source>
        <dbReference type="ARBA" id="ARBA00022803"/>
    </source>
</evidence>
<gene>
    <name evidence="5" type="ORF">K1I41_10820</name>
</gene>
<dbReference type="NCBIfam" id="TIGR04390">
    <property type="entry name" value="OMP_YaiO_dom"/>
    <property type="match status" value="1"/>
</dbReference>
<feature type="domain" description="YaiO beta-barrel" evidence="4">
    <location>
        <begin position="728"/>
        <end position="899"/>
    </location>
</feature>
<dbReference type="InterPro" id="IPR030887">
    <property type="entry name" value="Beta-barrel_YaiO"/>
</dbReference>
<dbReference type="SMART" id="SM00028">
    <property type="entry name" value="TPR"/>
    <property type="match status" value="8"/>
</dbReference>
<dbReference type="Proteomes" id="UP000825381">
    <property type="component" value="Chromosome"/>
</dbReference>
<protein>
    <submittedName>
        <fullName evidence="5">Tetratricopeptide repeat protein</fullName>
    </submittedName>
</protein>
<dbReference type="InterPro" id="IPR051685">
    <property type="entry name" value="Ycf3/AcsC/BcsC/TPR_MFPF"/>
</dbReference>
<feature type="signal peptide" evidence="3">
    <location>
        <begin position="1"/>
        <end position="27"/>
    </location>
</feature>
<keyword evidence="3" id="KW-0732">Signal</keyword>
<evidence type="ECO:0000256" key="3">
    <source>
        <dbReference type="SAM" id="SignalP"/>
    </source>
</evidence>
<proteinExistence type="predicted"/>
<evidence type="ECO:0000313" key="5">
    <source>
        <dbReference type="EMBL" id="QYJ68013.1"/>
    </source>
</evidence>
<organism evidence="5 6">
    <name type="scientific">Flavobacterium litorale</name>
    <dbReference type="NCBI Taxonomy" id="2856519"/>
    <lineage>
        <taxon>Bacteria</taxon>
        <taxon>Pseudomonadati</taxon>
        <taxon>Bacteroidota</taxon>
        <taxon>Flavobacteriia</taxon>
        <taxon>Flavobacteriales</taxon>
        <taxon>Flavobacteriaceae</taxon>
        <taxon>Flavobacterium</taxon>
    </lineage>
</organism>
<dbReference type="Gene3D" id="1.25.40.10">
    <property type="entry name" value="Tetratricopeptide repeat domain"/>
    <property type="match status" value="5"/>
</dbReference>
<dbReference type="Pfam" id="PF13181">
    <property type="entry name" value="TPR_8"/>
    <property type="match status" value="1"/>
</dbReference>
<dbReference type="PANTHER" id="PTHR44943">
    <property type="entry name" value="CELLULOSE SYNTHASE OPERON PROTEIN C"/>
    <property type="match status" value="1"/>
</dbReference>
<dbReference type="RefSeq" id="WP_220640358.1">
    <property type="nucleotide sequence ID" value="NZ_CP080429.1"/>
</dbReference>
<keyword evidence="6" id="KW-1185">Reference proteome</keyword>
<dbReference type="Pfam" id="PF19413">
    <property type="entry name" value="YaiO"/>
    <property type="match status" value="1"/>
</dbReference>
<reference evidence="5 6" key="1">
    <citation type="submission" date="2021-07" db="EMBL/GenBank/DDBJ databases">
        <title>Flavobacterium WSW3-B6 sp.nov, isolated from seaweed.</title>
        <authorList>
            <person name="Muhammad N."/>
            <person name="Ho H."/>
            <person name="Lee Y.-J."/>
            <person name="Nguyen T."/>
            <person name="Ho J."/>
            <person name="Kim S.-G."/>
        </authorList>
    </citation>
    <scope>NUCLEOTIDE SEQUENCE [LARGE SCALE GENOMIC DNA]</scope>
    <source>
        <strain evidence="5 6">WSW3-B6</strain>
    </source>
</reference>
<feature type="chain" id="PRO_5045698781" evidence="3">
    <location>
        <begin position="28"/>
        <end position="961"/>
    </location>
</feature>
<evidence type="ECO:0000313" key="6">
    <source>
        <dbReference type="Proteomes" id="UP000825381"/>
    </source>
</evidence>
<evidence type="ECO:0000256" key="1">
    <source>
        <dbReference type="ARBA" id="ARBA00022737"/>
    </source>
</evidence>
<dbReference type="PANTHER" id="PTHR44943:SF8">
    <property type="entry name" value="TPR REPEAT-CONTAINING PROTEIN MJ0263"/>
    <property type="match status" value="1"/>
</dbReference>
<keyword evidence="1" id="KW-0677">Repeat</keyword>
<dbReference type="Pfam" id="PF14559">
    <property type="entry name" value="TPR_19"/>
    <property type="match status" value="3"/>
</dbReference>
<dbReference type="EMBL" id="CP080429">
    <property type="protein sequence ID" value="QYJ68013.1"/>
    <property type="molecule type" value="Genomic_DNA"/>
</dbReference>
<name>A0ABX8V592_9FLAO</name>
<dbReference type="InterPro" id="IPR019734">
    <property type="entry name" value="TPR_rpt"/>
</dbReference>
<accession>A0ABX8V592</accession>
<keyword evidence="2" id="KW-0802">TPR repeat</keyword>
<dbReference type="SUPFAM" id="SSF48452">
    <property type="entry name" value="TPR-like"/>
    <property type="match status" value="3"/>
</dbReference>